<reference evidence="2 3" key="1">
    <citation type="submission" date="2017-08" db="EMBL/GenBank/DDBJ databases">
        <title>Genome sequence of Streptomyces albireticuli NRRL B-1670.</title>
        <authorList>
            <person name="Graham D.E."/>
            <person name="Mahan K.M."/>
            <person name="Klingeman D.M."/>
            <person name="Hettich R.L."/>
            <person name="Parry R.J."/>
            <person name="Spain J.C."/>
        </authorList>
    </citation>
    <scope>NUCLEOTIDE SEQUENCE [LARGE SCALE GENOMIC DNA]</scope>
    <source>
        <strain evidence="2 3">NRRL B-1670</strain>
    </source>
</reference>
<evidence type="ECO:0000256" key="1">
    <source>
        <dbReference type="SAM" id="Coils"/>
    </source>
</evidence>
<dbReference type="RefSeq" id="WP_095582866.1">
    <property type="nucleotide sequence ID" value="NZ_JAJQQS010000018.1"/>
</dbReference>
<organism evidence="2 3">
    <name type="scientific">Streptomyces albireticuli</name>
    <dbReference type="NCBI Taxonomy" id="1940"/>
    <lineage>
        <taxon>Bacteria</taxon>
        <taxon>Bacillati</taxon>
        <taxon>Actinomycetota</taxon>
        <taxon>Actinomycetes</taxon>
        <taxon>Kitasatosporales</taxon>
        <taxon>Streptomycetaceae</taxon>
        <taxon>Streptomyces</taxon>
    </lineage>
</organism>
<dbReference type="Proteomes" id="UP000218944">
    <property type="component" value="Unassembled WGS sequence"/>
</dbReference>
<accession>A0A2A2D2B3</accession>
<sequence length="68" mass="7277">MVKLCRVRRFGVGGFVEAARARVRRAGAAVEAAREAGDAYALAVAADELEDALRLARENGVDMEGERS</sequence>
<feature type="coiled-coil region" evidence="1">
    <location>
        <begin position="16"/>
        <end position="66"/>
    </location>
</feature>
<dbReference type="AlphaFoldDB" id="A0A2A2D2B3"/>
<keyword evidence="1" id="KW-0175">Coiled coil</keyword>
<gene>
    <name evidence="2" type="ORF">CK936_23115</name>
</gene>
<evidence type="ECO:0000313" key="2">
    <source>
        <dbReference type="EMBL" id="PAU46628.1"/>
    </source>
</evidence>
<proteinExistence type="predicted"/>
<evidence type="ECO:0000313" key="3">
    <source>
        <dbReference type="Proteomes" id="UP000218944"/>
    </source>
</evidence>
<protein>
    <submittedName>
        <fullName evidence="2">Uncharacterized protein</fullName>
    </submittedName>
</protein>
<comment type="caution">
    <text evidence="2">The sequence shown here is derived from an EMBL/GenBank/DDBJ whole genome shotgun (WGS) entry which is preliminary data.</text>
</comment>
<keyword evidence="3" id="KW-1185">Reference proteome</keyword>
<dbReference type="EMBL" id="NSJV01000438">
    <property type="protein sequence ID" value="PAU46628.1"/>
    <property type="molecule type" value="Genomic_DNA"/>
</dbReference>
<name>A0A2A2D2B3_9ACTN</name>